<dbReference type="Gene3D" id="2.30.30.110">
    <property type="match status" value="1"/>
</dbReference>
<dbReference type="Proteomes" id="UP001594351">
    <property type="component" value="Unassembled WGS sequence"/>
</dbReference>
<dbReference type="Pfam" id="PF02452">
    <property type="entry name" value="PemK_toxin"/>
    <property type="match status" value="1"/>
</dbReference>
<dbReference type="InterPro" id="IPR003477">
    <property type="entry name" value="PemK-like"/>
</dbReference>
<reference evidence="1 2" key="1">
    <citation type="submission" date="2024-09" db="EMBL/GenBank/DDBJ databases">
        <title>Laminarin stimulates single cell rates of sulfate reduction while oxygen inhibits transcriptomic activity in coastal marine sediment.</title>
        <authorList>
            <person name="Lindsay M."/>
            <person name="Orcutt B."/>
            <person name="Emerson D."/>
            <person name="Stepanauskas R."/>
            <person name="D'Angelo T."/>
        </authorList>
    </citation>
    <scope>NUCLEOTIDE SEQUENCE [LARGE SCALE GENOMIC DNA]</scope>
    <source>
        <strain evidence="1">SAG AM-311-K15</strain>
    </source>
</reference>
<dbReference type="InterPro" id="IPR011067">
    <property type="entry name" value="Plasmid_toxin/cell-grow_inhib"/>
</dbReference>
<sequence>MKRGDLCRVKHPTSNDPRKSRVFVIVSRQALIESRFSTVICVPVYSVHDGLSTQVLIGIDEGLKHESSIHCDELVSLPKSRLTNFVGSLSHQKIRELNSALLRALDILAL</sequence>
<comment type="caution">
    <text evidence="1">The sequence shown here is derived from an EMBL/GenBank/DDBJ whole genome shotgun (WGS) entry which is preliminary data.</text>
</comment>
<keyword evidence="2" id="KW-1185">Reference proteome</keyword>
<evidence type="ECO:0000313" key="2">
    <source>
        <dbReference type="Proteomes" id="UP001594351"/>
    </source>
</evidence>
<dbReference type="SUPFAM" id="SSF50118">
    <property type="entry name" value="Cell growth inhibitor/plasmid maintenance toxic component"/>
    <property type="match status" value="1"/>
</dbReference>
<evidence type="ECO:0000313" key="1">
    <source>
        <dbReference type="EMBL" id="MFC1850725.1"/>
    </source>
</evidence>
<dbReference type="EMBL" id="JBHPBY010000119">
    <property type="protein sequence ID" value="MFC1850725.1"/>
    <property type="molecule type" value="Genomic_DNA"/>
</dbReference>
<proteinExistence type="predicted"/>
<gene>
    <name evidence="1" type="ORF">ACFL27_11080</name>
</gene>
<protein>
    <submittedName>
        <fullName evidence="1">Type II toxin-antitoxin system PemK/MazF family toxin</fullName>
    </submittedName>
</protein>
<accession>A0ABV6YX19</accession>
<dbReference type="PANTHER" id="PTHR33988">
    <property type="entry name" value="ENDORIBONUCLEASE MAZF-RELATED"/>
    <property type="match status" value="1"/>
</dbReference>
<name>A0ABV6YX19_UNCC1</name>
<organism evidence="1 2">
    <name type="scientific">candidate division CSSED10-310 bacterium</name>
    <dbReference type="NCBI Taxonomy" id="2855610"/>
    <lineage>
        <taxon>Bacteria</taxon>
        <taxon>Bacteria division CSSED10-310</taxon>
    </lineage>
</organism>
<dbReference type="PANTHER" id="PTHR33988:SF2">
    <property type="entry name" value="ENDORIBONUCLEASE MAZF"/>
    <property type="match status" value="1"/>
</dbReference>